<dbReference type="RefSeq" id="WP_407592451.1">
    <property type="nucleotide sequence ID" value="NZ_JBHDIY010000002.1"/>
</dbReference>
<sequence>MKRRTVLAGALAALVLPTPGIARPYVLGPEGATISYIFQLGGTPVKGTVPIQRANLSIVANDLAASTADVTADVRRARTGLLLATEALKSPSVLAAAHFPLARFQSTKVTLGPTGQMSDGATLDGLLTLRGVTRSVRFNAQLFRKSGSAQDDLNRLTVILTGSVNRRDYGARGYGNLVDDTVQIEIKAQIETTL</sequence>
<proteinExistence type="predicted"/>
<gene>
    <name evidence="3" type="ORF">ACERZ8_12195</name>
</gene>
<evidence type="ECO:0000256" key="1">
    <source>
        <dbReference type="SAM" id="SignalP"/>
    </source>
</evidence>
<evidence type="ECO:0000313" key="3">
    <source>
        <dbReference type="EMBL" id="MFL4470603.1"/>
    </source>
</evidence>
<protein>
    <submittedName>
        <fullName evidence="3">YceI family protein</fullName>
    </submittedName>
</protein>
<evidence type="ECO:0000313" key="4">
    <source>
        <dbReference type="Proteomes" id="UP001627408"/>
    </source>
</evidence>
<organism evidence="3 4">
    <name type="scientific">Tateyamaria armeniaca</name>
    <dbReference type="NCBI Taxonomy" id="2518930"/>
    <lineage>
        <taxon>Bacteria</taxon>
        <taxon>Pseudomonadati</taxon>
        <taxon>Pseudomonadota</taxon>
        <taxon>Alphaproteobacteria</taxon>
        <taxon>Rhodobacterales</taxon>
        <taxon>Roseobacteraceae</taxon>
        <taxon>Tateyamaria</taxon>
    </lineage>
</organism>
<dbReference type="SMART" id="SM00867">
    <property type="entry name" value="YceI"/>
    <property type="match status" value="1"/>
</dbReference>
<name>A0ABW8UTY6_9RHOB</name>
<dbReference type="Gene3D" id="2.40.128.110">
    <property type="entry name" value="Lipid/polyisoprenoid-binding, YceI-like"/>
    <property type="match status" value="1"/>
</dbReference>
<dbReference type="PANTHER" id="PTHR34406:SF1">
    <property type="entry name" value="PROTEIN YCEI"/>
    <property type="match status" value="1"/>
</dbReference>
<dbReference type="SUPFAM" id="SSF101874">
    <property type="entry name" value="YceI-like"/>
    <property type="match status" value="1"/>
</dbReference>
<dbReference type="EMBL" id="JBHDIY010000002">
    <property type="protein sequence ID" value="MFL4470603.1"/>
    <property type="molecule type" value="Genomic_DNA"/>
</dbReference>
<dbReference type="InterPro" id="IPR036761">
    <property type="entry name" value="TTHA0802/YceI-like_sf"/>
</dbReference>
<keyword evidence="1" id="KW-0732">Signal</keyword>
<feature type="signal peptide" evidence="1">
    <location>
        <begin position="1"/>
        <end position="22"/>
    </location>
</feature>
<comment type="caution">
    <text evidence="3">The sequence shown here is derived from an EMBL/GenBank/DDBJ whole genome shotgun (WGS) entry which is preliminary data.</text>
</comment>
<feature type="chain" id="PRO_5047149811" evidence="1">
    <location>
        <begin position="23"/>
        <end position="194"/>
    </location>
</feature>
<reference evidence="3 4" key="1">
    <citation type="submission" date="2024-08" db="EMBL/GenBank/DDBJ databases">
        <title>Tateyamaria sp. nov., isolated from marine algae.</title>
        <authorList>
            <person name="Choi B.J."/>
            <person name="Kim J.M."/>
            <person name="Lee J.K."/>
            <person name="Choi D.G."/>
            <person name="Bayburt H."/>
            <person name="Baek J.H."/>
            <person name="Han D.M."/>
            <person name="Jeon C.O."/>
        </authorList>
    </citation>
    <scope>NUCLEOTIDE SEQUENCE [LARGE SCALE GENOMIC DNA]</scope>
    <source>
        <strain evidence="3 4">KMU-156</strain>
    </source>
</reference>
<evidence type="ECO:0000259" key="2">
    <source>
        <dbReference type="SMART" id="SM00867"/>
    </source>
</evidence>
<dbReference type="PANTHER" id="PTHR34406">
    <property type="entry name" value="PROTEIN YCEI"/>
    <property type="match status" value="1"/>
</dbReference>
<accession>A0ABW8UTY6</accession>
<dbReference type="Proteomes" id="UP001627408">
    <property type="component" value="Unassembled WGS sequence"/>
</dbReference>
<keyword evidence="4" id="KW-1185">Reference proteome</keyword>
<feature type="domain" description="Lipid/polyisoprenoid-binding YceI-like" evidence="2">
    <location>
        <begin position="24"/>
        <end position="191"/>
    </location>
</feature>
<dbReference type="InterPro" id="IPR007372">
    <property type="entry name" value="Lipid/polyisoprenoid-bd_YceI"/>
</dbReference>
<dbReference type="Pfam" id="PF04264">
    <property type="entry name" value="YceI"/>
    <property type="match status" value="1"/>
</dbReference>